<evidence type="ECO:0000256" key="6">
    <source>
        <dbReference type="ARBA" id="ARBA00022842"/>
    </source>
</evidence>
<evidence type="ECO:0000313" key="13">
    <source>
        <dbReference type="EMBL" id="APZ93610.1"/>
    </source>
</evidence>
<evidence type="ECO:0000256" key="7">
    <source>
        <dbReference type="ARBA" id="ARBA00022989"/>
    </source>
</evidence>
<keyword evidence="3 12" id="KW-0813">Transport</keyword>
<dbReference type="GO" id="GO:0050897">
    <property type="term" value="F:cobalt ion binding"/>
    <property type="evidence" value="ECO:0007669"/>
    <property type="project" value="TreeGrafter"/>
</dbReference>
<evidence type="ECO:0000256" key="1">
    <source>
        <dbReference type="ARBA" id="ARBA00004651"/>
    </source>
</evidence>
<feature type="transmembrane region" description="Helical" evidence="12">
    <location>
        <begin position="353"/>
        <end position="374"/>
    </location>
</feature>
<dbReference type="Proteomes" id="UP000187735">
    <property type="component" value="Chromosome"/>
</dbReference>
<dbReference type="FunFam" id="1.20.58.340:FF:000004">
    <property type="entry name" value="Magnesium transport protein CorA"/>
    <property type="match status" value="1"/>
</dbReference>
<dbReference type="PANTHER" id="PTHR46494:SF1">
    <property type="entry name" value="CORA FAMILY METAL ION TRANSPORTER (EUROFUNG)"/>
    <property type="match status" value="1"/>
</dbReference>
<keyword evidence="9 12" id="KW-0472">Membrane</keyword>
<dbReference type="STRING" id="1891926.Fuma_03228"/>
<evidence type="ECO:0000256" key="12">
    <source>
        <dbReference type="RuleBase" id="RU362010"/>
    </source>
</evidence>
<sequence>MAAELVGADGAAAKEAHGPGWIATQLIDLARRKLPGAVPGEFSSDPNAMPVRIRVIQYDADTLEEVEIRKATDVSEFAARSSITWVNVDGLRDTEVIKQVGEIFGIHRLAVEDIVNPHQRAKVESYDDQLFIVARMPEIVGGFDTEQIGIVVCGHAVITFQERSGDCLEPVRNRIRNKHGRIRERGHDYLVYAILDAVIDAYFPVLAKISERLDAVEQQLSREPSVDSVAVLQRLRTILFMIQGVVTPHQEVISILMRDTTQMTEGTHVYLRDCSDHVSQVLHATDTTRELAADLRDYCFADISFNQNETMKLLTVMASVFIPLSFIAGVYGMNFDPGVSAMNMPETKWKYGYVFAICLMAAVAGMTLSGLWLMKRLNQKARRKRLRKTQRILEDT</sequence>
<dbReference type="InterPro" id="IPR045861">
    <property type="entry name" value="CorA_cytoplasmic_dom"/>
</dbReference>
<dbReference type="GO" id="GO:0015095">
    <property type="term" value="F:magnesium ion transmembrane transporter activity"/>
    <property type="evidence" value="ECO:0007669"/>
    <property type="project" value="UniProtKB-UniRule"/>
</dbReference>
<keyword evidence="8 12" id="KW-0406">Ion transport</keyword>
<comment type="function">
    <text evidence="11">Mediates influx of magnesium ions. Alternates between open and closed states. Activated by low cytoplasmic Mg(2+) levels. Inactive when cytoplasmic Mg(2+) levels are high.</text>
</comment>
<keyword evidence="4 12" id="KW-1003">Cell membrane</keyword>
<feature type="transmembrane region" description="Helical" evidence="12">
    <location>
        <begin position="313"/>
        <end position="333"/>
    </location>
</feature>
<keyword evidence="6 12" id="KW-0460">Magnesium</keyword>
<dbReference type="GO" id="GO:0000287">
    <property type="term" value="F:magnesium ion binding"/>
    <property type="evidence" value="ECO:0007669"/>
    <property type="project" value="TreeGrafter"/>
</dbReference>
<dbReference type="InterPro" id="IPR002523">
    <property type="entry name" value="MgTranspt_CorA/ZnTranspt_ZntB"/>
</dbReference>
<dbReference type="GO" id="GO:0015087">
    <property type="term" value="F:cobalt ion transmembrane transporter activity"/>
    <property type="evidence" value="ECO:0007669"/>
    <property type="project" value="UniProtKB-UniRule"/>
</dbReference>
<accession>A0A1P8WHS4</accession>
<keyword evidence="5 12" id="KW-0812">Transmembrane</keyword>
<dbReference type="SUPFAM" id="SSF143865">
    <property type="entry name" value="CorA soluble domain-like"/>
    <property type="match status" value="1"/>
</dbReference>
<evidence type="ECO:0000256" key="3">
    <source>
        <dbReference type="ARBA" id="ARBA00022448"/>
    </source>
</evidence>
<dbReference type="Gene3D" id="1.20.58.340">
    <property type="entry name" value="Magnesium transport protein CorA, transmembrane region"/>
    <property type="match status" value="2"/>
</dbReference>
<dbReference type="Gene3D" id="3.30.460.20">
    <property type="entry name" value="CorA soluble domain-like"/>
    <property type="match status" value="1"/>
</dbReference>
<evidence type="ECO:0000256" key="11">
    <source>
        <dbReference type="ARBA" id="ARBA00045497"/>
    </source>
</evidence>
<keyword evidence="14" id="KW-1185">Reference proteome</keyword>
<reference evidence="13 14" key="1">
    <citation type="journal article" date="2016" name="Front. Microbiol.">
        <title>Fuerstia marisgermanicae gen. nov., sp. nov., an Unusual Member of the Phylum Planctomycetes from the German Wadden Sea.</title>
        <authorList>
            <person name="Kohn T."/>
            <person name="Heuer A."/>
            <person name="Jogler M."/>
            <person name="Vollmers J."/>
            <person name="Boedeker C."/>
            <person name="Bunk B."/>
            <person name="Rast P."/>
            <person name="Borchert D."/>
            <person name="Glockner I."/>
            <person name="Freese H.M."/>
            <person name="Klenk H.P."/>
            <person name="Overmann J."/>
            <person name="Kaster A.K."/>
            <person name="Rohde M."/>
            <person name="Wiegand S."/>
            <person name="Jogler C."/>
        </authorList>
    </citation>
    <scope>NUCLEOTIDE SEQUENCE [LARGE SCALE GENOMIC DNA]</scope>
    <source>
        <strain evidence="13 14">NH11</strain>
    </source>
</reference>
<evidence type="ECO:0000313" key="14">
    <source>
        <dbReference type="Proteomes" id="UP000187735"/>
    </source>
</evidence>
<dbReference type="SUPFAM" id="SSF144083">
    <property type="entry name" value="Magnesium transport protein CorA, transmembrane region"/>
    <property type="match status" value="1"/>
</dbReference>
<dbReference type="PANTHER" id="PTHR46494">
    <property type="entry name" value="CORA FAMILY METAL ION TRANSPORTER (EUROFUNG)"/>
    <property type="match status" value="1"/>
</dbReference>
<dbReference type="Pfam" id="PF01544">
    <property type="entry name" value="CorA"/>
    <property type="match status" value="1"/>
</dbReference>
<name>A0A1P8WHS4_9PLAN</name>
<dbReference type="EMBL" id="CP017641">
    <property type="protein sequence ID" value="APZ93610.1"/>
    <property type="molecule type" value="Genomic_DNA"/>
</dbReference>
<dbReference type="KEGG" id="fmr:Fuma_03228"/>
<evidence type="ECO:0000256" key="8">
    <source>
        <dbReference type="ARBA" id="ARBA00023065"/>
    </source>
</evidence>
<dbReference type="CDD" id="cd12828">
    <property type="entry name" value="TmCorA-like_1"/>
    <property type="match status" value="1"/>
</dbReference>
<evidence type="ECO:0000256" key="2">
    <source>
        <dbReference type="ARBA" id="ARBA00009765"/>
    </source>
</evidence>
<dbReference type="InterPro" id="IPR004488">
    <property type="entry name" value="Mg/Co-transport_prot_CorA"/>
</dbReference>
<evidence type="ECO:0000256" key="5">
    <source>
        <dbReference type="ARBA" id="ARBA00022692"/>
    </source>
</evidence>
<comment type="catalytic activity">
    <reaction evidence="10">
        <text>Mg(2+)(in) = Mg(2+)(out)</text>
        <dbReference type="Rhea" id="RHEA:29827"/>
        <dbReference type="ChEBI" id="CHEBI:18420"/>
    </reaction>
</comment>
<evidence type="ECO:0000256" key="10">
    <source>
        <dbReference type="ARBA" id="ARBA00034269"/>
    </source>
</evidence>
<dbReference type="AlphaFoldDB" id="A0A1P8WHS4"/>
<comment type="similarity">
    <text evidence="2 12">Belongs to the CorA metal ion transporter (MIT) (TC 1.A.35) family.</text>
</comment>
<dbReference type="NCBIfam" id="TIGR00383">
    <property type="entry name" value="corA"/>
    <property type="match status" value="1"/>
</dbReference>
<evidence type="ECO:0000256" key="9">
    <source>
        <dbReference type="ARBA" id="ARBA00023136"/>
    </source>
</evidence>
<protein>
    <recommendedName>
        <fullName evidence="12">Magnesium transport protein CorA</fullName>
    </recommendedName>
</protein>
<dbReference type="InterPro" id="IPR045863">
    <property type="entry name" value="CorA_TM1_TM2"/>
</dbReference>
<dbReference type="GO" id="GO:0005886">
    <property type="term" value="C:plasma membrane"/>
    <property type="evidence" value="ECO:0007669"/>
    <property type="project" value="UniProtKB-SubCell"/>
</dbReference>
<proteinExistence type="inferred from homology"/>
<evidence type="ECO:0000256" key="4">
    <source>
        <dbReference type="ARBA" id="ARBA00022475"/>
    </source>
</evidence>
<keyword evidence="7 12" id="KW-1133">Transmembrane helix</keyword>
<gene>
    <name evidence="12 13" type="primary">corA</name>
    <name evidence="13" type="ORF">Fuma_03228</name>
</gene>
<comment type="subcellular location">
    <subcellularLocation>
        <location evidence="1">Cell membrane</location>
        <topology evidence="1">Multi-pass membrane protein</topology>
    </subcellularLocation>
    <subcellularLocation>
        <location evidence="12">Membrane</location>
        <topology evidence="12">Multi-pass membrane protein</topology>
    </subcellularLocation>
</comment>
<organism evidence="13 14">
    <name type="scientific">Fuerstiella marisgermanici</name>
    <dbReference type="NCBI Taxonomy" id="1891926"/>
    <lineage>
        <taxon>Bacteria</taxon>
        <taxon>Pseudomonadati</taxon>
        <taxon>Planctomycetota</taxon>
        <taxon>Planctomycetia</taxon>
        <taxon>Planctomycetales</taxon>
        <taxon>Planctomycetaceae</taxon>
        <taxon>Fuerstiella</taxon>
    </lineage>
</organism>